<evidence type="ECO:0000313" key="2">
    <source>
        <dbReference type="Proteomes" id="UP000070344"/>
    </source>
</evidence>
<dbReference type="Proteomes" id="UP000070344">
    <property type="component" value="Unassembled WGS sequence"/>
</dbReference>
<gene>
    <name evidence="1" type="ORF">AKJ41_05895</name>
</gene>
<feature type="non-terminal residue" evidence="1">
    <location>
        <position position="1"/>
    </location>
</feature>
<dbReference type="EMBL" id="LHXV01000110">
    <property type="protein sequence ID" value="KXA99135.1"/>
    <property type="molecule type" value="Genomic_DNA"/>
</dbReference>
<protein>
    <submittedName>
        <fullName evidence="1">Uncharacterized protein</fullName>
    </submittedName>
</protein>
<organism evidence="1 2">
    <name type="scientific">candidate division MSBL1 archaeon SCGC-AAA259O05</name>
    <dbReference type="NCBI Taxonomy" id="1698271"/>
    <lineage>
        <taxon>Archaea</taxon>
        <taxon>Methanobacteriati</taxon>
        <taxon>Methanobacteriota</taxon>
        <taxon>candidate division MSBL1</taxon>
    </lineage>
</organism>
<dbReference type="AlphaFoldDB" id="A0A133UY65"/>
<reference evidence="1 2" key="1">
    <citation type="journal article" date="2016" name="Sci. Rep.">
        <title>Metabolic traits of an uncultured archaeal lineage -MSBL1- from brine pools of the Red Sea.</title>
        <authorList>
            <person name="Mwirichia R."/>
            <person name="Alam I."/>
            <person name="Rashid M."/>
            <person name="Vinu M."/>
            <person name="Ba-Alawi W."/>
            <person name="Anthony Kamau A."/>
            <person name="Kamanda Ngugi D."/>
            <person name="Goker M."/>
            <person name="Klenk H.P."/>
            <person name="Bajic V."/>
            <person name="Stingl U."/>
        </authorList>
    </citation>
    <scope>NUCLEOTIDE SEQUENCE [LARGE SCALE GENOMIC DNA]</scope>
    <source>
        <strain evidence="1">SCGC-AAA259O05</strain>
    </source>
</reference>
<comment type="caution">
    <text evidence="1">The sequence shown here is derived from an EMBL/GenBank/DDBJ whole genome shotgun (WGS) entry which is preliminary data.</text>
</comment>
<accession>A0A133UY65</accession>
<evidence type="ECO:0000313" key="1">
    <source>
        <dbReference type="EMBL" id="KXA99135.1"/>
    </source>
</evidence>
<sequence length="72" mass="8245">VQRLVIESILESNREKAIHAMMMDPLTAAVGSLEEIREMANELFEAEKRLLTGLLDKSLKKQNLQNLCREFS</sequence>
<keyword evidence="2" id="KW-1185">Reference proteome</keyword>
<dbReference type="Gene3D" id="3.90.110.10">
    <property type="entry name" value="Lactate dehydrogenase/glycoside hydrolase, family 4, C-terminal"/>
    <property type="match status" value="1"/>
</dbReference>
<dbReference type="InterPro" id="IPR015955">
    <property type="entry name" value="Lactate_DH/Glyco_Ohase_4_C"/>
</dbReference>
<dbReference type="GO" id="GO:0016616">
    <property type="term" value="F:oxidoreductase activity, acting on the CH-OH group of donors, NAD or NADP as acceptor"/>
    <property type="evidence" value="ECO:0007669"/>
    <property type="project" value="InterPro"/>
</dbReference>
<name>A0A133UY65_9EURY</name>
<proteinExistence type="predicted"/>
<dbReference type="SUPFAM" id="SSF56327">
    <property type="entry name" value="LDH C-terminal domain-like"/>
    <property type="match status" value="1"/>
</dbReference>